<dbReference type="PANTHER" id="PTHR30055">
    <property type="entry name" value="HTH-TYPE TRANSCRIPTIONAL REGULATOR RUTR"/>
    <property type="match status" value="1"/>
</dbReference>
<feature type="domain" description="HTH tetR-type" evidence="5">
    <location>
        <begin position="9"/>
        <end position="68"/>
    </location>
</feature>
<keyword evidence="3" id="KW-0804">Transcription</keyword>
<proteinExistence type="predicted"/>
<dbReference type="Pfam" id="PF00440">
    <property type="entry name" value="TetR_N"/>
    <property type="match status" value="1"/>
</dbReference>
<dbReference type="Gene3D" id="1.10.357.10">
    <property type="entry name" value="Tetracycline Repressor, domain 2"/>
    <property type="match status" value="1"/>
</dbReference>
<evidence type="ECO:0000313" key="6">
    <source>
        <dbReference type="EMBL" id="GGN01934.1"/>
    </source>
</evidence>
<dbReference type="InterPro" id="IPR036271">
    <property type="entry name" value="Tet_transcr_reg_TetR-rel_C_sf"/>
</dbReference>
<dbReference type="InterPro" id="IPR050109">
    <property type="entry name" value="HTH-type_TetR-like_transc_reg"/>
</dbReference>
<keyword evidence="7" id="KW-1185">Reference proteome</keyword>
<evidence type="ECO:0000256" key="2">
    <source>
        <dbReference type="ARBA" id="ARBA00023125"/>
    </source>
</evidence>
<name>A0ABQ2I6G4_9PSEU</name>
<feature type="DNA-binding region" description="H-T-H motif" evidence="4">
    <location>
        <begin position="31"/>
        <end position="50"/>
    </location>
</feature>
<dbReference type="Pfam" id="PF21597">
    <property type="entry name" value="TetR_C_43"/>
    <property type="match status" value="1"/>
</dbReference>
<protein>
    <submittedName>
        <fullName evidence="6">Transcriptional regulatory protein TetR</fullName>
    </submittedName>
</protein>
<keyword evidence="1" id="KW-0805">Transcription regulation</keyword>
<evidence type="ECO:0000256" key="3">
    <source>
        <dbReference type="ARBA" id="ARBA00023163"/>
    </source>
</evidence>
<dbReference type="SUPFAM" id="SSF48498">
    <property type="entry name" value="Tetracyclin repressor-like, C-terminal domain"/>
    <property type="match status" value="1"/>
</dbReference>
<dbReference type="InterPro" id="IPR049445">
    <property type="entry name" value="TetR_SbtR-like_C"/>
</dbReference>
<evidence type="ECO:0000313" key="7">
    <source>
        <dbReference type="Proteomes" id="UP000597656"/>
    </source>
</evidence>
<dbReference type="SUPFAM" id="SSF46689">
    <property type="entry name" value="Homeodomain-like"/>
    <property type="match status" value="1"/>
</dbReference>
<reference evidence="7" key="1">
    <citation type="journal article" date="2019" name="Int. J. Syst. Evol. Microbiol.">
        <title>The Global Catalogue of Microorganisms (GCM) 10K type strain sequencing project: providing services to taxonomists for standard genome sequencing and annotation.</title>
        <authorList>
            <consortium name="The Broad Institute Genomics Platform"/>
            <consortium name="The Broad Institute Genome Sequencing Center for Infectious Disease"/>
            <person name="Wu L."/>
            <person name="Ma J."/>
        </authorList>
    </citation>
    <scope>NUCLEOTIDE SEQUENCE [LARGE SCALE GENOMIC DNA]</scope>
    <source>
        <strain evidence="7">CGMCC 4.7319</strain>
    </source>
</reference>
<evidence type="ECO:0000259" key="5">
    <source>
        <dbReference type="PROSITE" id="PS50977"/>
    </source>
</evidence>
<dbReference type="InterPro" id="IPR001647">
    <property type="entry name" value="HTH_TetR"/>
</dbReference>
<dbReference type="PANTHER" id="PTHR30055:SF234">
    <property type="entry name" value="HTH-TYPE TRANSCRIPTIONAL REGULATOR BETI"/>
    <property type="match status" value="1"/>
</dbReference>
<evidence type="ECO:0000256" key="1">
    <source>
        <dbReference type="ARBA" id="ARBA00023015"/>
    </source>
</evidence>
<sequence length="179" mass="19062">MATMRADAARNREKVLDAARELFATQGFEVPLDEIATRAGVGPGTVYRHFPTKQALFQAVTETRVAAMIASAEEPADSPEQALFAFLTKMADEAAVKRDMSDAITVSPELRKGLHAALGGLLQKAQEAGGVRQDVTATDLVVLMKGMLQSMHEGANPAVLLEIVLGGLQSHVSSPDHAR</sequence>
<accession>A0ABQ2I6G4</accession>
<organism evidence="6 7">
    <name type="scientific">Lentzea pudingi</name>
    <dbReference type="NCBI Taxonomy" id="1789439"/>
    <lineage>
        <taxon>Bacteria</taxon>
        <taxon>Bacillati</taxon>
        <taxon>Actinomycetota</taxon>
        <taxon>Actinomycetes</taxon>
        <taxon>Pseudonocardiales</taxon>
        <taxon>Pseudonocardiaceae</taxon>
        <taxon>Lentzea</taxon>
    </lineage>
</organism>
<dbReference type="PROSITE" id="PS50977">
    <property type="entry name" value="HTH_TETR_2"/>
    <property type="match status" value="1"/>
</dbReference>
<comment type="caution">
    <text evidence="6">The sequence shown here is derived from an EMBL/GenBank/DDBJ whole genome shotgun (WGS) entry which is preliminary data.</text>
</comment>
<gene>
    <name evidence="6" type="ORF">GCM10011609_45840</name>
</gene>
<evidence type="ECO:0000256" key="4">
    <source>
        <dbReference type="PROSITE-ProRule" id="PRU00335"/>
    </source>
</evidence>
<dbReference type="EMBL" id="BMNC01000006">
    <property type="protein sequence ID" value="GGN01934.1"/>
    <property type="molecule type" value="Genomic_DNA"/>
</dbReference>
<dbReference type="Proteomes" id="UP000597656">
    <property type="component" value="Unassembled WGS sequence"/>
</dbReference>
<dbReference type="InterPro" id="IPR009057">
    <property type="entry name" value="Homeodomain-like_sf"/>
</dbReference>
<dbReference type="PRINTS" id="PR00455">
    <property type="entry name" value="HTHTETR"/>
</dbReference>
<keyword evidence="2 4" id="KW-0238">DNA-binding</keyword>